<protein>
    <recommendedName>
        <fullName evidence="1">GST N-terminal domain-containing protein</fullName>
    </recommendedName>
</protein>
<accession>A0A8J2MUR9</accession>
<name>A0A8J2MUR9_9PLEO</name>
<dbReference type="Gene3D" id="1.20.1050.10">
    <property type="match status" value="1"/>
</dbReference>
<dbReference type="PROSITE" id="PS50404">
    <property type="entry name" value="GST_NTER"/>
    <property type="match status" value="1"/>
</dbReference>
<organism evidence="2 3">
    <name type="scientific">Alternaria atra</name>
    <dbReference type="NCBI Taxonomy" id="119953"/>
    <lineage>
        <taxon>Eukaryota</taxon>
        <taxon>Fungi</taxon>
        <taxon>Dikarya</taxon>
        <taxon>Ascomycota</taxon>
        <taxon>Pezizomycotina</taxon>
        <taxon>Dothideomycetes</taxon>
        <taxon>Pleosporomycetidae</taxon>
        <taxon>Pleosporales</taxon>
        <taxon>Pleosporineae</taxon>
        <taxon>Pleosporaceae</taxon>
        <taxon>Alternaria</taxon>
        <taxon>Alternaria sect. Ulocladioides</taxon>
    </lineage>
</organism>
<evidence type="ECO:0000313" key="3">
    <source>
        <dbReference type="Proteomes" id="UP000676310"/>
    </source>
</evidence>
<dbReference type="Gene3D" id="3.40.30.10">
    <property type="entry name" value="Glutaredoxin"/>
    <property type="match status" value="1"/>
</dbReference>
<keyword evidence="3" id="KW-1185">Reference proteome</keyword>
<feature type="domain" description="GST N-terminal" evidence="1">
    <location>
        <begin position="12"/>
        <end position="104"/>
    </location>
</feature>
<sequence length="349" mass="38949">MTDSNPLVFYDISSVIQPRSYAPNPSKARLALGFKRVPFKTTFVDLLDISTVRKGLNCPATRKLDDGSDFHTLPMLQDPSADDKVIGDSFDIANYLEDTFPNSGGCLFPQDSTHTGLDYESPNKDTMFFAPLTLNEGAKNEAYAKFNTHVDATFSSHVVLVAQYMPFNPETAEAVKAQMCQRAHLESWESICIQGEAREQLKVAFKAALKSLADLFTVHDEGPFLEGEKANYADLIVGGWINMMAKCMPKEEWEDFRTWHGGVFGSLHDALQENDDAAELVTFPAHFRSPGLQLFDLLHQLIKPASEFSYCFSRNHSRAKLTLSEPKCFLREAYKVSASANEYSGVEAE</sequence>
<dbReference type="RefSeq" id="XP_043163855.1">
    <property type="nucleotide sequence ID" value="XM_043307920.1"/>
</dbReference>
<dbReference type="Pfam" id="PF22041">
    <property type="entry name" value="GST_C_7"/>
    <property type="match status" value="1"/>
</dbReference>
<reference evidence="2" key="1">
    <citation type="submission" date="2021-05" db="EMBL/GenBank/DDBJ databases">
        <authorList>
            <person name="Stam R."/>
        </authorList>
    </citation>
    <scope>NUCLEOTIDE SEQUENCE</scope>
    <source>
        <strain evidence="2">CS162</strain>
    </source>
</reference>
<dbReference type="OrthoDB" id="4951845at2759"/>
<dbReference type="SUPFAM" id="SSF47616">
    <property type="entry name" value="GST C-terminal domain-like"/>
    <property type="match status" value="1"/>
</dbReference>
<dbReference type="InterPro" id="IPR054416">
    <property type="entry name" value="GST_UstS-like_C"/>
</dbReference>
<dbReference type="GeneID" id="67014807"/>
<dbReference type="InterPro" id="IPR036282">
    <property type="entry name" value="Glutathione-S-Trfase_C_sf"/>
</dbReference>
<dbReference type="AlphaFoldDB" id="A0A8J2MUR9"/>
<comment type="caution">
    <text evidence="2">The sequence shown here is derived from an EMBL/GenBank/DDBJ whole genome shotgun (WGS) entry which is preliminary data.</text>
</comment>
<dbReference type="InterPro" id="IPR004045">
    <property type="entry name" value="Glutathione_S-Trfase_N"/>
</dbReference>
<dbReference type="Pfam" id="PF13409">
    <property type="entry name" value="GST_N_2"/>
    <property type="match status" value="1"/>
</dbReference>
<evidence type="ECO:0000313" key="2">
    <source>
        <dbReference type="EMBL" id="CAG5138369.1"/>
    </source>
</evidence>
<evidence type="ECO:0000259" key="1">
    <source>
        <dbReference type="PROSITE" id="PS50404"/>
    </source>
</evidence>
<dbReference type="InterPro" id="IPR036249">
    <property type="entry name" value="Thioredoxin-like_sf"/>
</dbReference>
<dbReference type="SUPFAM" id="SSF52833">
    <property type="entry name" value="Thioredoxin-like"/>
    <property type="match status" value="1"/>
</dbReference>
<dbReference type="Proteomes" id="UP000676310">
    <property type="component" value="Unassembled WGS sequence"/>
</dbReference>
<dbReference type="EMBL" id="CAJRGZ010000014">
    <property type="protein sequence ID" value="CAG5138369.1"/>
    <property type="molecule type" value="Genomic_DNA"/>
</dbReference>
<proteinExistence type="predicted"/>
<gene>
    <name evidence="2" type="ORF">ALTATR162_LOCUS327</name>
</gene>